<dbReference type="RefSeq" id="WP_377433509.1">
    <property type="nucleotide sequence ID" value="NZ_JBHSPR010000085.1"/>
</dbReference>
<dbReference type="InterPro" id="IPR002577">
    <property type="entry name" value="HTH_HxlR"/>
</dbReference>
<keyword evidence="1" id="KW-0805">Transcription regulation</keyword>
<evidence type="ECO:0000313" key="5">
    <source>
        <dbReference type="EMBL" id="MFC6023364.1"/>
    </source>
</evidence>
<sequence>MRRRTGLSDPECAVAHAAEAIGDWWSLLVLRDVARGLHRFEELRAELGVSRKVLTERLLRLVDDGVLERRRYSDRPPRYEYRLTPRGRGALPILVALQDWGDRWLLGDGTTTATAAPGTAEVRRVQSLVGTRIPELASLEPIAATPLTVLYCYPGTRMPGAAGIPGAAGCTLESCTYRDRLDEFTRLGAAVRGVSTQRPDEQAAFAAAERIQFPLLSDAELELATALRLPTFRAGGTVRLKRLTLVVDAGRTVRAVRYPVPDVTGGVEETLGLVRELTG</sequence>
<dbReference type="SUPFAM" id="SSF46785">
    <property type="entry name" value="Winged helix' DNA-binding domain"/>
    <property type="match status" value="1"/>
</dbReference>
<dbReference type="CDD" id="cd03017">
    <property type="entry name" value="PRX_BCP"/>
    <property type="match status" value="1"/>
</dbReference>
<keyword evidence="3" id="KW-0804">Transcription</keyword>
<organism evidence="5 6">
    <name type="scientific">Plantactinospora solaniradicis</name>
    <dbReference type="NCBI Taxonomy" id="1723736"/>
    <lineage>
        <taxon>Bacteria</taxon>
        <taxon>Bacillati</taxon>
        <taxon>Actinomycetota</taxon>
        <taxon>Actinomycetes</taxon>
        <taxon>Micromonosporales</taxon>
        <taxon>Micromonosporaceae</taxon>
        <taxon>Plantactinospora</taxon>
    </lineage>
</organism>
<dbReference type="Gene3D" id="3.40.30.10">
    <property type="entry name" value="Glutaredoxin"/>
    <property type="match status" value="1"/>
</dbReference>
<dbReference type="Proteomes" id="UP001596203">
    <property type="component" value="Unassembled WGS sequence"/>
</dbReference>
<dbReference type="EMBL" id="JBHSPR010000085">
    <property type="protein sequence ID" value="MFC6023364.1"/>
    <property type="molecule type" value="Genomic_DNA"/>
</dbReference>
<evidence type="ECO:0000256" key="2">
    <source>
        <dbReference type="ARBA" id="ARBA00023125"/>
    </source>
</evidence>
<evidence type="ECO:0000256" key="3">
    <source>
        <dbReference type="ARBA" id="ARBA00023163"/>
    </source>
</evidence>
<keyword evidence="6" id="KW-1185">Reference proteome</keyword>
<evidence type="ECO:0000256" key="1">
    <source>
        <dbReference type="ARBA" id="ARBA00023015"/>
    </source>
</evidence>
<comment type="caution">
    <text evidence="5">The sequence shown here is derived from an EMBL/GenBank/DDBJ whole genome shotgun (WGS) entry which is preliminary data.</text>
</comment>
<dbReference type="InterPro" id="IPR036390">
    <property type="entry name" value="WH_DNA-bd_sf"/>
</dbReference>
<keyword evidence="2" id="KW-0238">DNA-binding</keyword>
<dbReference type="Pfam" id="PF01638">
    <property type="entry name" value="HxlR"/>
    <property type="match status" value="1"/>
</dbReference>
<protein>
    <submittedName>
        <fullName evidence="5">Winged helix-turn-helix transcriptional regulator</fullName>
    </submittedName>
</protein>
<proteinExistence type="predicted"/>
<dbReference type="InterPro" id="IPR000866">
    <property type="entry name" value="AhpC/TSA"/>
</dbReference>
<accession>A0ABW1KR25</accession>
<dbReference type="InterPro" id="IPR036249">
    <property type="entry name" value="Thioredoxin-like_sf"/>
</dbReference>
<feature type="domain" description="HTH hxlR-type" evidence="4">
    <location>
        <begin position="12"/>
        <end position="109"/>
    </location>
</feature>
<evidence type="ECO:0000259" key="4">
    <source>
        <dbReference type="PROSITE" id="PS51118"/>
    </source>
</evidence>
<name>A0ABW1KR25_9ACTN</name>
<dbReference type="Pfam" id="PF00578">
    <property type="entry name" value="AhpC-TSA"/>
    <property type="match status" value="1"/>
</dbReference>
<dbReference type="PANTHER" id="PTHR33204:SF18">
    <property type="entry name" value="TRANSCRIPTIONAL REGULATORY PROTEIN"/>
    <property type="match status" value="1"/>
</dbReference>
<dbReference type="SUPFAM" id="SSF52833">
    <property type="entry name" value="Thioredoxin-like"/>
    <property type="match status" value="1"/>
</dbReference>
<dbReference type="Gene3D" id="1.10.10.10">
    <property type="entry name" value="Winged helix-like DNA-binding domain superfamily/Winged helix DNA-binding domain"/>
    <property type="match status" value="1"/>
</dbReference>
<evidence type="ECO:0000313" key="6">
    <source>
        <dbReference type="Proteomes" id="UP001596203"/>
    </source>
</evidence>
<reference evidence="6" key="1">
    <citation type="journal article" date="2019" name="Int. J. Syst. Evol. Microbiol.">
        <title>The Global Catalogue of Microorganisms (GCM) 10K type strain sequencing project: providing services to taxonomists for standard genome sequencing and annotation.</title>
        <authorList>
            <consortium name="The Broad Institute Genomics Platform"/>
            <consortium name="The Broad Institute Genome Sequencing Center for Infectious Disease"/>
            <person name="Wu L."/>
            <person name="Ma J."/>
        </authorList>
    </citation>
    <scope>NUCLEOTIDE SEQUENCE [LARGE SCALE GENOMIC DNA]</scope>
    <source>
        <strain evidence="6">ZS-35-S2</strain>
    </source>
</reference>
<gene>
    <name evidence="5" type="ORF">ACFP2T_45325</name>
</gene>
<dbReference type="PANTHER" id="PTHR33204">
    <property type="entry name" value="TRANSCRIPTIONAL REGULATOR, MARR FAMILY"/>
    <property type="match status" value="1"/>
</dbReference>
<dbReference type="InterPro" id="IPR036388">
    <property type="entry name" value="WH-like_DNA-bd_sf"/>
</dbReference>
<dbReference type="PROSITE" id="PS51118">
    <property type="entry name" value="HTH_HXLR"/>
    <property type="match status" value="1"/>
</dbReference>